<evidence type="ECO:0000259" key="18">
    <source>
        <dbReference type="PROSITE" id="PS51192"/>
    </source>
</evidence>
<reference evidence="20 21" key="1">
    <citation type="submission" date="2020-05" db="EMBL/GenBank/DDBJ databases">
        <authorList>
            <person name="Niu N."/>
        </authorList>
    </citation>
    <scope>NUCLEOTIDE SEQUENCE [LARGE SCALE GENOMIC DNA]</scope>
    <source>
        <strain evidence="20 21">LMG10982</strain>
    </source>
</reference>
<dbReference type="EC" id="5.6.2.4" evidence="16"/>
<dbReference type="SMART" id="SM00956">
    <property type="entry name" value="RQC"/>
    <property type="match status" value="1"/>
</dbReference>
<keyword evidence="14" id="KW-0413">Isomerase</keyword>
<evidence type="ECO:0000256" key="7">
    <source>
        <dbReference type="ARBA" id="ARBA00022801"/>
    </source>
</evidence>
<dbReference type="PANTHER" id="PTHR13710">
    <property type="entry name" value="DNA HELICASE RECQ FAMILY MEMBER"/>
    <property type="match status" value="1"/>
</dbReference>
<keyword evidence="5" id="KW-0547">Nucleotide-binding</keyword>
<dbReference type="InterPro" id="IPR011545">
    <property type="entry name" value="DEAD/DEAH_box_helicase_dom"/>
</dbReference>
<keyword evidence="9" id="KW-0862">Zinc</keyword>
<comment type="cofactor">
    <cofactor evidence="2">
        <name>Zn(2+)</name>
        <dbReference type="ChEBI" id="CHEBI:29105"/>
    </cofactor>
</comment>
<dbReference type="InterPro" id="IPR032284">
    <property type="entry name" value="RecQ_Zn-bd"/>
</dbReference>
<dbReference type="PANTHER" id="PTHR13710:SF105">
    <property type="entry name" value="ATP-DEPENDENT DNA HELICASE Q1"/>
    <property type="match status" value="1"/>
</dbReference>
<evidence type="ECO:0000256" key="3">
    <source>
        <dbReference type="ARBA" id="ARBA00005446"/>
    </source>
</evidence>
<dbReference type="InterPro" id="IPR001650">
    <property type="entry name" value="Helicase_C-like"/>
</dbReference>
<evidence type="ECO:0000256" key="8">
    <source>
        <dbReference type="ARBA" id="ARBA00022806"/>
    </source>
</evidence>
<dbReference type="InterPro" id="IPR014001">
    <property type="entry name" value="Helicase_ATP-bd"/>
</dbReference>
<keyword evidence="4" id="KW-0479">Metal-binding</keyword>
<dbReference type="NCBIfam" id="TIGR01389">
    <property type="entry name" value="recQ"/>
    <property type="match status" value="1"/>
</dbReference>
<dbReference type="GO" id="GO:0006281">
    <property type="term" value="P:DNA repair"/>
    <property type="evidence" value="ECO:0007669"/>
    <property type="project" value="UniProtKB-KW"/>
</dbReference>
<dbReference type="InterPro" id="IPR006293">
    <property type="entry name" value="DNA_helicase_ATP-dep_RecQ_bac"/>
</dbReference>
<dbReference type="SMART" id="SM00341">
    <property type="entry name" value="HRDC"/>
    <property type="match status" value="1"/>
</dbReference>
<dbReference type="GO" id="GO:0006260">
    <property type="term" value="P:DNA replication"/>
    <property type="evidence" value="ECO:0007669"/>
    <property type="project" value="InterPro"/>
</dbReference>
<evidence type="ECO:0000256" key="6">
    <source>
        <dbReference type="ARBA" id="ARBA00022763"/>
    </source>
</evidence>
<protein>
    <recommendedName>
        <fullName evidence="16">DNA helicase RecQ</fullName>
        <ecNumber evidence="16">5.6.2.4</ecNumber>
    </recommendedName>
</protein>
<dbReference type="GO" id="GO:0046872">
    <property type="term" value="F:metal ion binding"/>
    <property type="evidence" value="ECO:0007669"/>
    <property type="project" value="UniProtKB-KW"/>
</dbReference>
<dbReference type="Pfam" id="PF00270">
    <property type="entry name" value="DEAD"/>
    <property type="match status" value="1"/>
</dbReference>
<comment type="similarity">
    <text evidence="3">Belongs to the helicase family. RecQ subfamily.</text>
</comment>
<evidence type="ECO:0000256" key="4">
    <source>
        <dbReference type="ARBA" id="ARBA00022723"/>
    </source>
</evidence>
<evidence type="ECO:0000259" key="19">
    <source>
        <dbReference type="PROSITE" id="PS51194"/>
    </source>
</evidence>
<dbReference type="InterPro" id="IPR018982">
    <property type="entry name" value="RQC_domain"/>
</dbReference>
<dbReference type="CDD" id="cd18794">
    <property type="entry name" value="SF2_C_RecQ"/>
    <property type="match status" value="1"/>
</dbReference>
<dbReference type="InterPro" id="IPR044876">
    <property type="entry name" value="HRDC_dom_sf"/>
</dbReference>
<dbReference type="GO" id="GO:0003677">
    <property type="term" value="F:DNA binding"/>
    <property type="evidence" value="ECO:0007669"/>
    <property type="project" value="UniProtKB-KW"/>
</dbReference>
<keyword evidence="12" id="KW-0233">DNA recombination</keyword>
<keyword evidence="21" id="KW-1185">Reference proteome</keyword>
<comment type="caution">
    <text evidence="20">The sequence shown here is derived from an EMBL/GenBank/DDBJ whole genome shotgun (WGS) entry which is preliminary data.</text>
</comment>
<dbReference type="FunFam" id="3.40.50.300:FF:000296">
    <property type="entry name" value="ATP-dependent DNA helicase RecQ"/>
    <property type="match status" value="1"/>
</dbReference>
<dbReference type="GO" id="GO:0016787">
    <property type="term" value="F:hydrolase activity"/>
    <property type="evidence" value="ECO:0007669"/>
    <property type="project" value="UniProtKB-KW"/>
</dbReference>
<organism evidence="20 21">
    <name type="scientific">Pelistega europaea</name>
    <dbReference type="NCBI Taxonomy" id="106147"/>
    <lineage>
        <taxon>Bacteria</taxon>
        <taxon>Pseudomonadati</taxon>
        <taxon>Pseudomonadota</taxon>
        <taxon>Betaproteobacteria</taxon>
        <taxon>Burkholderiales</taxon>
        <taxon>Alcaligenaceae</taxon>
        <taxon>Pelistega</taxon>
    </lineage>
</organism>
<evidence type="ECO:0000256" key="10">
    <source>
        <dbReference type="ARBA" id="ARBA00022840"/>
    </source>
</evidence>
<dbReference type="GO" id="GO:0009432">
    <property type="term" value="P:SOS response"/>
    <property type="evidence" value="ECO:0007669"/>
    <property type="project" value="UniProtKB-UniRule"/>
</dbReference>
<dbReference type="Pfam" id="PF16124">
    <property type="entry name" value="RecQ_Zn_bind"/>
    <property type="match status" value="1"/>
</dbReference>
<dbReference type="AlphaFoldDB" id="A0A7Y4L960"/>
<dbReference type="SMART" id="SM00490">
    <property type="entry name" value="HELICc"/>
    <property type="match status" value="1"/>
</dbReference>
<feature type="domain" description="HRDC" evidence="17">
    <location>
        <begin position="535"/>
        <end position="615"/>
    </location>
</feature>
<dbReference type="RefSeq" id="WP_171588321.1">
    <property type="nucleotide sequence ID" value="NZ_JABGBO010000003.1"/>
</dbReference>
<dbReference type="Pfam" id="PF00570">
    <property type="entry name" value="HRDC"/>
    <property type="match status" value="1"/>
</dbReference>
<evidence type="ECO:0000313" key="20">
    <source>
        <dbReference type="EMBL" id="NOL49193.1"/>
    </source>
</evidence>
<dbReference type="InterPro" id="IPR027417">
    <property type="entry name" value="P-loop_NTPase"/>
</dbReference>
<dbReference type="CDD" id="cd17920">
    <property type="entry name" value="DEXHc_RecQ"/>
    <property type="match status" value="1"/>
</dbReference>
<keyword evidence="8 20" id="KW-0347">Helicase</keyword>
<evidence type="ECO:0000256" key="11">
    <source>
        <dbReference type="ARBA" id="ARBA00023125"/>
    </source>
</evidence>
<dbReference type="GO" id="GO:0043138">
    <property type="term" value="F:3'-5' DNA helicase activity"/>
    <property type="evidence" value="ECO:0007669"/>
    <property type="project" value="UniProtKB-EC"/>
</dbReference>
<keyword evidence="7 20" id="KW-0378">Hydrolase</keyword>
<name>A0A7Y4L960_9BURK</name>
<dbReference type="InterPro" id="IPR002121">
    <property type="entry name" value="HRDC_dom"/>
</dbReference>
<evidence type="ECO:0000256" key="12">
    <source>
        <dbReference type="ARBA" id="ARBA00023172"/>
    </source>
</evidence>
<feature type="domain" description="Helicase C-terminal" evidence="19">
    <location>
        <begin position="216"/>
        <end position="368"/>
    </location>
</feature>
<dbReference type="PROSITE" id="PS51194">
    <property type="entry name" value="HELICASE_CTER"/>
    <property type="match status" value="1"/>
</dbReference>
<evidence type="ECO:0000256" key="9">
    <source>
        <dbReference type="ARBA" id="ARBA00022833"/>
    </source>
</evidence>
<dbReference type="InterPro" id="IPR036388">
    <property type="entry name" value="WH-like_DNA-bd_sf"/>
</dbReference>
<accession>A0A7Y4L960</accession>
<dbReference type="FunFam" id="3.40.50.300:FF:000156">
    <property type="entry name" value="ATP-dependent DNA helicase recQ"/>
    <property type="match status" value="1"/>
</dbReference>
<dbReference type="InterPro" id="IPR010997">
    <property type="entry name" value="HRDC-like_sf"/>
</dbReference>
<evidence type="ECO:0000256" key="2">
    <source>
        <dbReference type="ARBA" id="ARBA00001947"/>
    </source>
</evidence>
<gene>
    <name evidence="20" type="primary">recQ</name>
    <name evidence="20" type="ORF">HKX40_03410</name>
</gene>
<dbReference type="PROSITE" id="PS51192">
    <property type="entry name" value="HELICASE_ATP_BIND_1"/>
    <property type="match status" value="1"/>
</dbReference>
<evidence type="ECO:0000256" key="1">
    <source>
        <dbReference type="ARBA" id="ARBA00001946"/>
    </source>
</evidence>
<dbReference type="EMBL" id="JABGBO010000003">
    <property type="protein sequence ID" value="NOL49193.1"/>
    <property type="molecule type" value="Genomic_DNA"/>
</dbReference>
<dbReference type="GO" id="GO:0009378">
    <property type="term" value="F:four-way junction helicase activity"/>
    <property type="evidence" value="ECO:0007669"/>
    <property type="project" value="TreeGrafter"/>
</dbReference>
<dbReference type="SUPFAM" id="SSF47819">
    <property type="entry name" value="HRDC-like"/>
    <property type="match status" value="1"/>
</dbReference>
<sequence>MSPAQAALDVLRNVFGHQQFRGEQAEIVQHLIEGHDCVVLMPTGAGKSLCYQVPALVRPGSGVVISPLIALMHDQVQALRSLGVRAACLNSSMSWDAIQEVEDAWLRGYIDLLYIAPERLLTSRCLSLLKRVPISLFAIDEAHCVSQWGHDFRPEYLGLSELARLWPDVPRIALTATATSRTREEIEERLQLKQAQTFIASFDRPNIRYEIVEKTQVRQQLMRFISENHPNESGIVYCLSRKRCETIAEFLNKQGIPALPYHAGMNPHERAENQYRFLHEEGIVMVATIAFGMGVNKPDVRFVAHIDMPRSVENYYQETGRAGRDGLPATAWMAYGLADVLQQSKMIETSQGNEQFKRRSREQLSAMLALCETATCRRVQLLSYFGQISMPCGNCDVCLDPPKLWDATIPAQKVLSTVYWLYKKYQQRFGAKYIIEILLGQHTERIDSFGHDKLSTFGIGKEYSEEVWHSVIRQLLASGFLAVDIEGYSTLALTRRSVVLLKGEEVFRLKQSSLILSGRSKNVMPTRKKSFQELHPEAYQRYQLLRQWRDQKGKEQGLDPQFIFNDTTLRYIALENPENMQTLAHIDGVNLYKLNMYGKEVLKSMRASNSGRTSMSLPTT</sequence>
<evidence type="ECO:0000256" key="5">
    <source>
        <dbReference type="ARBA" id="ARBA00022741"/>
    </source>
</evidence>
<evidence type="ECO:0000259" key="17">
    <source>
        <dbReference type="PROSITE" id="PS50967"/>
    </source>
</evidence>
<feature type="domain" description="Helicase ATP-binding" evidence="18">
    <location>
        <begin position="28"/>
        <end position="196"/>
    </location>
</feature>
<dbReference type="GO" id="GO:0043590">
    <property type="term" value="C:bacterial nucleoid"/>
    <property type="evidence" value="ECO:0007669"/>
    <property type="project" value="TreeGrafter"/>
</dbReference>
<evidence type="ECO:0000256" key="14">
    <source>
        <dbReference type="ARBA" id="ARBA00023235"/>
    </source>
</evidence>
<dbReference type="Proteomes" id="UP000541421">
    <property type="component" value="Unassembled WGS sequence"/>
</dbReference>
<dbReference type="Pfam" id="PF00271">
    <property type="entry name" value="Helicase_C"/>
    <property type="match status" value="1"/>
</dbReference>
<dbReference type="InterPro" id="IPR004589">
    <property type="entry name" value="DNA_helicase_ATP-dep_RecQ"/>
</dbReference>
<dbReference type="SMART" id="SM00487">
    <property type="entry name" value="DEXDc"/>
    <property type="match status" value="1"/>
</dbReference>
<dbReference type="SUPFAM" id="SSF52540">
    <property type="entry name" value="P-loop containing nucleoside triphosphate hydrolases"/>
    <property type="match status" value="2"/>
</dbReference>
<dbReference type="GO" id="GO:0005737">
    <property type="term" value="C:cytoplasm"/>
    <property type="evidence" value="ECO:0007669"/>
    <property type="project" value="TreeGrafter"/>
</dbReference>
<comment type="catalytic activity">
    <reaction evidence="15">
        <text>Couples ATP hydrolysis with the unwinding of duplex DNA by translocating in the 3'-5' direction.</text>
        <dbReference type="EC" id="5.6.2.4"/>
    </reaction>
</comment>
<keyword evidence="10" id="KW-0067">ATP-binding</keyword>
<dbReference type="Pfam" id="PF09382">
    <property type="entry name" value="RQC"/>
    <property type="match status" value="1"/>
</dbReference>
<dbReference type="GO" id="GO:0005524">
    <property type="term" value="F:ATP binding"/>
    <property type="evidence" value="ECO:0007669"/>
    <property type="project" value="UniProtKB-KW"/>
</dbReference>
<dbReference type="Gene3D" id="3.40.50.300">
    <property type="entry name" value="P-loop containing nucleotide triphosphate hydrolases"/>
    <property type="match status" value="2"/>
</dbReference>
<evidence type="ECO:0000256" key="15">
    <source>
        <dbReference type="ARBA" id="ARBA00034617"/>
    </source>
</evidence>
<evidence type="ECO:0000256" key="13">
    <source>
        <dbReference type="ARBA" id="ARBA00023204"/>
    </source>
</evidence>
<dbReference type="PROSITE" id="PS50967">
    <property type="entry name" value="HRDC"/>
    <property type="match status" value="1"/>
</dbReference>
<evidence type="ECO:0000313" key="21">
    <source>
        <dbReference type="Proteomes" id="UP000541421"/>
    </source>
</evidence>
<proteinExistence type="inferred from homology"/>
<keyword evidence="6" id="KW-0227">DNA damage</keyword>
<dbReference type="NCBIfam" id="TIGR00614">
    <property type="entry name" value="recQ_fam"/>
    <property type="match status" value="1"/>
</dbReference>
<dbReference type="GO" id="GO:0006310">
    <property type="term" value="P:DNA recombination"/>
    <property type="evidence" value="ECO:0007669"/>
    <property type="project" value="UniProtKB-UniRule"/>
</dbReference>
<comment type="cofactor">
    <cofactor evidence="1">
        <name>Mg(2+)</name>
        <dbReference type="ChEBI" id="CHEBI:18420"/>
    </cofactor>
</comment>
<evidence type="ECO:0000256" key="16">
    <source>
        <dbReference type="NCBIfam" id="TIGR01389"/>
    </source>
</evidence>
<dbReference type="GO" id="GO:0030894">
    <property type="term" value="C:replisome"/>
    <property type="evidence" value="ECO:0007669"/>
    <property type="project" value="TreeGrafter"/>
</dbReference>
<keyword evidence="11" id="KW-0238">DNA-binding</keyword>
<dbReference type="Gene3D" id="1.10.150.80">
    <property type="entry name" value="HRDC domain"/>
    <property type="match status" value="1"/>
</dbReference>
<dbReference type="Gene3D" id="1.10.10.10">
    <property type="entry name" value="Winged helix-like DNA-binding domain superfamily/Winged helix DNA-binding domain"/>
    <property type="match status" value="1"/>
</dbReference>
<keyword evidence="13" id="KW-0234">DNA repair</keyword>